<keyword evidence="8" id="KW-0732">Signal</keyword>
<feature type="region of interest" description="Disordered" evidence="9">
    <location>
        <begin position="71"/>
        <end position="91"/>
    </location>
</feature>
<feature type="transmembrane region" description="Helical" evidence="8">
    <location>
        <begin position="37"/>
        <end position="59"/>
    </location>
</feature>
<reference evidence="10" key="3">
    <citation type="submission" date="2025-08" db="UniProtKB">
        <authorList>
            <consortium name="Ensembl"/>
        </authorList>
    </citation>
    <scope>IDENTIFICATION</scope>
</reference>
<dbReference type="GO" id="GO:0017080">
    <property type="term" value="F:sodium channel regulator activity"/>
    <property type="evidence" value="ECO:0007669"/>
    <property type="project" value="TreeGrafter"/>
</dbReference>
<dbReference type="GeneTree" id="ENSGT00980000199129"/>
<evidence type="ECO:0000256" key="5">
    <source>
        <dbReference type="ARBA" id="ARBA00022989"/>
    </source>
</evidence>
<dbReference type="GO" id="GO:0043269">
    <property type="term" value="P:regulation of monoatomic ion transport"/>
    <property type="evidence" value="ECO:0007669"/>
    <property type="project" value="InterPro"/>
</dbReference>
<reference evidence="11" key="1">
    <citation type="submission" date="2011-10" db="EMBL/GenBank/DDBJ databases">
        <authorList>
            <consortium name="Soft-shell Turtle Genome Consortium"/>
        </authorList>
    </citation>
    <scope>NUCLEOTIDE SEQUENCE [LARGE SCALE GENOMIC DNA]</scope>
    <source>
        <strain evidence="11">Daiwa-1</strain>
    </source>
</reference>
<dbReference type="AlphaFoldDB" id="K7F2M4"/>
<dbReference type="InterPro" id="IPR047297">
    <property type="entry name" value="FXYD_motif"/>
</dbReference>
<dbReference type="Proteomes" id="UP000007267">
    <property type="component" value="Unassembled WGS sequence"/>
</dbReference>
<evidence type="ECO:0000313" key="10">
    <source>
        <dbReference type="Ensembl" id="ENSPSIP00000002284.1"/>
    </source>
</evidence>
<evidence type="ECO:0000313" key="11">
    <source>
        <dbReference type="Proteomes" id="UP000007267"/>
    </source>
</evidence>
<dbReference type="CDD" id="cd20328">
    <property type="entry name" value="FXYD3-like"/>
    <property type="match status" value="1"/>
</dbReference>
<feature type="signal peptide" evidence="8">
    <location>
        <begin position="1"/>
        <end position="21"/>
    </location>
</feature>
<dbReference type="EMBL" id="AGCU01090157">
    <property type="status" value="NOT_ANNOTATED_CDS"/>
    <property type="molecule type" value="Genomic_DNA"/>
</dbReference>
<keyword evidence="5 8" id="KW-1133">Transmembrane helix</keyword>
<dbReference type="InterPro" id="IPR000272">
    <property type="entry name" value="Ion-transport_regulator_FXYD"/>
</dbReference>
<dbReference type="PANTHER" id="PTHR14132:SF11">
    <property type="entry name" value="FXYD DOMAIN-CONTAINING ION TRANSPORT REGULATOR 3"/>
    <property type="match status" value="1"/>
</dbReference>
<keyword evidence="3 8" id="KW-0813">Transport</keyword>
<sequence length="91" mass="9878">MQPITTSLLLLLAASFPVLKAKDPVGRRDHFFYDWHRLRVGGLSSAGILCTLGIVVVLSGKCKCKFNRKASLSRRPTESPHLIAPGSASNC</sequence>
<keyword evidence="6 8" id="KW-0406">Ion transport</keyword>
<reference evidence="10" key="4">
    <citation type="submission" date="2025-09" db="UniProtKB">
        <authorList>
            <consortium name="Ensembl"/>
        </authorList>
    </citation>
    <scope>IDENTIFICATION</scope>
</reference>
<evidence type="ECO:0000256" key="4">
    <source>
        <dbReference type="ARBA" id="ARBA00022692"/>
    </source>
</evidence>
<evidence type="ECO:0000256" key="1">
    <source>
        <dbReference type="ARBA" id="ARBA00004167"/>
    </source>
</evidence>
<evidence type="ECO:0000256" key="8">
    <source>
        <dbReference type="RuleBase" id="RU364131"/>
    </source>
</evidence>
<dbReference type="GO" id="GO:0016020">
    <property type="term" value="C:membrane"/>
    <property type="evidence" value="ECO:0007669"/>
    <property type="project" value="UniProtKB-SubCell"/>
</dbReference>
<feature type="chain" id="PRO_5011333325" description="FXYD domain-containing ion transport regulator" evidence="8">
    <location>
        <begin position="22"/>
        <end position="91"/>
    </location>
</feature>
<dbReference type="PROSITE" id="PS01310">
    <property type="entry name" value="FXYD"/>
    <property type="match status" value="1"/>
</dbReference>
<dbReference type="Ensembl" id="ENSPSIT00000002291.1">
    <property type="protein sequence ID" value="ENSPSIP00000002284.1"/>
    <property type="gene ID" value="ENSPSIG00000002269.1"/>
</dbReference>
<keyword evidence="7 8" id="KW-0472">Membrane</keyword>
<dbReference type="PANTHER" id="PTHR14132">
    <property type="entry name" value="SODIUM/POTASSIUM-TRANSPORTING ATPASE SUBUNIT GAMMA"/>
    <property type="match status" value="1"/>
</dbReference>
<dbReference type="OMA" id="IVLMSEC"/>
<comment type="subcellular location">
    <subcellularLocation>
        <location evidence="1">Membrane</location>
        <topology evidence="1">Single-pass membrane protein</topology>
    </subcellularLocation>
</comment>
<dbReference type="EMBL" id="AGCU01090159">
    <property type="status" value="NOT_ANNOTATED_CDS"/>
    <property type="molecule type" value="Genomic_DNA"/>
</dbReference>
<dbReference type="Gene3D" id="1.20.5.780">
    <property type="entry name" value="Single helix bin"/>
    <property type="match status" value="1"/>
</dbReference>
<dbReference type="Pfam" id="PF02038">
    <property type="entry name" value="ATP1G1_PLM_MAT8"/>
    <property type="match status" value="1"/>
</dbReference>
<dbReference type="GO" id="GO:0006811">
    <property type="term" value="P:monoatomic ion transport"/>
    <property type="evidence" value="ECO:0007669"/>
    <property type="project" value="UniProtKB-KW"/>
</dbReference>
<evidence type="ECO:0000256" key="2">
    <source>
        <dbReference type="ARBA" id="ARBA00005948"/>
    </source>
</evidence>
<accession>K7F2M4</accession>
<dbReference type="EMBL" id="AGCU01090156">
    <property type="status" value="NOT_ANNOTATED_CDS"/>
    <property type="molecule type" value="Genomic_DNA"/>
</dbReference>
<dbReference type="STRING" id="13735.ENSPSIP00000002284"/>
<comment type="similarity">
    <text evidence="2 8">Belongs to the FXYD family.</text>
</comment>
<dbReference type="EMBL" id="AGCU01090155">
    <property type="status" value="NOT_ANNOTATED_CDS"/>
    <property type="molecule type" value="Genomic_DNA"/>
</dbReference>
<evidence type="ECO:0000256" key="3">
    <source>
        <dbReference type="ARBA" id="ARBA00022448"/>
    </source>
</evidence>
<evidence type="ECO:0000256" key="7">
    <source>
        <dbReference type="ARBA" id="ARBA00023136"/>
    </source>
</evidence>
<keyword evidence="11" id="KW-1185">Reference proteome</keyword>
<proteinExistence type="inferred from homology"/>
<evidence type="ECO:0000256" key="6">
    <source>
        <dbReference type="ARBA" id="ARBA00023065"/>
    </source>
</evidence>
<organism evidence="10 11">
    <name type="scientific">Pelodiscus sinensis</name>
    <name type="common">Chinese softshell turtle</name>
    <name type="synonym">Trionyx sinensis</name>
    <dbReference type="NCBI Taxonomy" id="13735"/>
    <lineage>
        <taxon>Eukaryota</taxon>
        <taxon>Metazoa</taxon>
        <taxon>Chordata</taxon>
        <taxon>Craniata</taxon>
        <taxon>Vertebrata</taxon>
        <taxon>Euteleostomi</taxon>
        <taxon>Archelosauria</taxon>
        <taxon>Testudinata</taxon>
        <taxon>Testudines</taxon>
        <taxon>Cryptodira</taxon>
        <taxon>Trionychia</taxon>
        <taxon>Trionychidae</taxon>
        <taxon>Pelodiscus</taxon>
    </lineage>
</organism>
<protein>
    <recommendedName>
        <fullName evidence="8">FXYD domain-containing ion transport regulator</fullName>
    </recommendedName>
</protein>
<dbReference type="eggNOG" id="ENOG502S9Z9">
    <property type="taxonomic scope" value="Eukaryota"/>
</dbReference>
<dbReference type="EMBL" id="AGCU01090158">
    <property type="status" value="NOT_ANNOTATED_CDS"/>
    <property type="molecule type" value="Genomic_DNA"/>
</dbReference>
<keyword evidence="4 8" id="KW-0812">Transmembrane</keyword>
<dbReference type="EMBL" id="AGCU01090160">
    <property type="status" value="NOT_ANNOTATED_CDS"/>
    <property type="molecule type" value="Genomic_DNA"/>
</dbReference>
<reference evidence="11" key="2">
    <citation type="journal article" date="2013" name="Nat. Genet.">
        <title>The draft genomes of soft-shell turtle and green sea turtle yield insights into the development and evolution of the turtle-specific body plan.</title>
        <authorList>
            <person name="Wang Z."/>
            <person name="Pascual-Anaya J."/>
            <person name="Zadissa A."/>
            <person name="Li W."/>
            <person name="Niimura Y."/>
            <person name="Huang Z."/>
            <person name="Li C."/>
            <person name="White S."/>
            <person name="Xiong Z."/>
            <person name="Fang D."/>
            <person name="Wang B."/>
            <person name="Ming Y."/>
            <person name="Chen Y."/>
            <person name="Zheng Y."/>
            <person name="Kuraku S."/>
            <person name="Pignatelli M."/>
            <person name="Herrero J."/>
            <person name="Beal K."/>
            <person name="Nozawa M."/>
            <person name="Li Q."/>
            <person name="Wang J."/>
            <person name="Zhang H."/>
            <person name="Yu L."/>
            <person name="Shigenobu S."/>
            <person name="Wang J."/>
            <person name="Liu J."/>
            <person name="Flicek P."/>
            <person name="Searle S."/>
            <person name="Wang J."/>
            <person name="Kuratani S."/>
            <person name="Yin Y."/>
            <person name="Aken B."/>
            <person name="Zhang G."/>
            <person name="Irie N."/>
        </authorList>
    </citation>
    <scope>NUCLEOTIDE SEQUENCE [LARGE SCALE GENOMIC DNA]</scope>
    <source>
        <strain evidence="11">Daiwa-1</strain>
    </source>
</reference>
<name>K7F2M4_PELSI</name>
<evidence type="ECO:0000256" key="9">
    <source>
        <dbReference type="SAM" id="MobiDB-lite"/>
    </source>
</evidence>